<dbReference type="InterPro" id="IPR057182">
    <property type="entry name" value="DUF7860"/>
</dbReference>
<evidence type="ECO:0000313" key="2">
    <source>
        <dbReference type="EMBL" id="MFC4249290.1"/>
    </source>
</evidence>
<evidence type="ECO:0000313" key="3">
    <source>
        <dbReference type="Proteomes" id="UP001595821"/>
    </source>
</evidence>
<comment type="caution">
    <text evidence="2">The sequence shown here is derived from an EMBL/GenBank/DDBJ whole genome shotgun (WGS) entry which is preliminary data.</text>
</comment>
<feature type="transmembrane region" description="Helical" evidence="1">
    <location>
        <begin position="50"/>
        <end position="73"/>
    </location>
</feature>
<dbReference type="RefSeq" id="WP_246970550.1">
    <property type="nucleotide sequence ID" value="NZ_CP095397.1"/>
</dbReference>
<dbReference type="GeneID" id="71855703"/>
<sequence>MGRYGTLDYPTLTKRGLLLGLGLFVVGVGGAMIGNAYFESIPAWEQTLFFDLAVGGLLVGFLSPLLFGVVLPLTE</sequence>
<evidence type="ECO:0000256" key="1">
    <source>
        <dbReference type="SAM" id="Phobius"/>
    </source>
</evidence>
<feature type="transmembrane region" description="Helical" evidence="1">
    <location>
        <begin position="17"/>
        <end position="38"/>
    </location>
</feature>
<keyword evidence="1" id="KW-1133">Transmembrane helix</keyword>
<keyword evidence="1" id="KW-0812">Transmembrane</keyword>
<protein>
    <recommendedName>
        <fullName evidence="4">Major facilitator superfamily (MFS) profile domain-containing protein</fullName>
    </recommendedName>
</protein>
<organism evidence="2 3">
    <name type="scientific">Natribaculum luteum</name>
    <dbReference type="NCBI Taxonomy" id="1586232"/>
    <lineage>
        <taxon>Archaea</taxon>
        <taxon>Methanobacteriati</taxon>
        <taxon>Methanobacteriota</taxon>
        <taxon>Stenosarchaea group</taxon>
        <taxon>Halobacteria</taxon>
        <taxon>Halobacteriales</taxon>
        <taxon>Natrialbaceae</taxon>
        <taxon>Natribaculum</taxon>
    </lineage>
</organism>
<dbReference type="EMBL" id="JBHSDJ010000132">
    <property type="protein sequence ID" value="MFC4249290.1"/>
    <property type="molecule type" value="Genomic_DNA"/>
</dbReference>
<gene>
    <name evidence="2" type="ORF">ACFOZ7_20560</name>
</gene>
<evidence type="ECO:0008006" key="4">
    <source>
        <dbReference type="Google" id="ProtNLM"/>
    </source>
</evidence>
<dbReference type="Pfam" id="PF25259">
    <property type="entry name" value="DUF7860"/>
    <property type="match status" value="1"/>
</dbReference>
<name>A0ABD5P584_9EURY</name>
<proteinExistence type="predicted"/>
<keyword evidence="1" id="KW-0472">Membrane</keyword>
<dbReference type="Proteomes" id="UP001595821">
    <property type="component" value="Unassembled WGS sequence"/>
</dbReference>
<accession>A0ABD5P584</accession>
<dbReference type="AlphaFoldDB" id="A0ABD5P584"/>
<reference evidence="2 3" key="1">
    <citation type="journal article" date="2014" name="Int. J. Syst. Evol. Microbiol.">
        <title>Complete genome sequence of Corynebacterium casei LMG S-19264T (=DSM 44701T), isolated from a smear-ripened cheese.</title>
        <authorList>
            <consortium name="US DOE Joint Genome Institute (JGI-PGF)"/>
            <person name="Walter F."/>
            <person name="Albersmeier A."/>
            <person name="Kalinowski J."/>
            <person name="Ruckert C."/>
        </authorList>
    </citation>
    <scope>NUCLEOTIDE SEQUENCE [LARGE SCALE GENOMIC DNA]</scope>
    <source>
        <strain evidence="2 3">IBRC-M 10912</strain>
    </source>
</reference>